<feature type="region of interest" description="Disordered" evidence="1">
    <location>
        <begin position="276"/>
        <end position="384"/>
    </location>
</feature>
<feature type="compositionally biased region" description="Low complexity" evidence="1">
    <location>
        <begin position="497"/>
        <end position="513"/>
    </location>
</feature>
<feature type="compositionally biased region" description="Basic and acidic residues" evidence="1">
    <location>
        <begin position="17"/>
        <end position="39"/>
    </location>
</feature>
<feature type="compositionally biased region" description="Basic residues" evidence="1">
    <location>
        <begin position="119"/>
        <end position="129"/>
    </location>
</feature>
<evidence type="ECO:0000256" key="1">
    <source>
        <dbReference type="SAM" id="MobiDB-lite"/>
    </source>
</evidence>
<gene>
    <name evidence="2" type="ORF">RI129_005667</name>
</gene>
<feature type="compositionally biased region" description="Low complexity" evidence="1">
    <location>
        <begin position="324"/>
        <end position="338"/>
    </location>
</feature>
<feature type="compositionally biased region" description="Pro residues" evidence="1">
    <location>
        <begin position="401"/>
        <end position="414"/>
    </location>
</feature>
<evidence type="ECO:0000313" key="2">
    <source>
        <dbReference type="EMBL" id="KAK5644367.1"/>
    </source>
</evidence>
<feature type="compositionally biased region" description="Low complexity" evidence="1">
    <location>
        <begin position="441"/>
        <end position="470"/>
    </location>
</feature>
<feature type="compositionally biased region" description="Basic and acidic residues" evidence="1">
    <location>
        <begin position="49"/>
        <end position="68"/>
    </location>
</feature>
<sequence>MGAKQSRRSVDITTTPKRSEIESPIEGEGKVEKISDLETKIATNGSIHNEIEYADKEETEKEEAEAAVKENGVSDSEGSKTPDADVSIGDQLNESSDVAEKSTDSLEKSDETNENNKKNKEKSKKKKWSFRSISFSRKDKSKPGKDEKNGDVKEVNEEGAEETVATPTSPEADKPDEAASPSVPVETEPITNGEVGSPDSAEPKVEESPKLVETAEPKLEEQPDGVESKIEEAKKEEPSVPKEEPKVEEPKPAVEVSEIKMDQCKLEEIKADENVVAESKEVRNEEIPPPLPSSNPPSPVTVFAESTMADAPSTDHVPITQSTSPAVESAAAPISAIAHPDDTPESLPAPSPIPDTENISSKGDCPESSPTLSASESISQPISQQLLESQALPVVEPIVQSPPAPIVESPPVPVSEPTEQPHSELPETLTQSPTEPKLPIEEVIAEPAAASPVLNSAAPEPEVESIPSPIKESEPAPLPTPIEQVINTDSLPDISTESLPSLPEPLSESLPEPMSLPPVDCIPEPIALEAVSNSLTESEPIPNIPIESEKVQESIADIPLPNSEVILTNGDAHGPPSPVVEDTTLTTTTHEGPVKQVIATSEMSEVTEEKRHETNEADAPVSPTAVEE</sequence>
<feature type="region of interest" description="Disordered" evidence="1">
    <location>
        <begin position="565"/>
        <end position="628"/>
    </location>
</feature>
<organism evidence="2 3">
    <name type="scientific">Pyrocoelia pectoralis</name>
    <dbReference type="NCBI Taxonomy" id="417401"/>
    <lineage>
        <taxon>Eukaryota</taxon>
        <taxon>Metazoa</taxon>
        <taxon>Ecdysozoa</taxon>
        <taxon>Arthropoda</taxon>
        <taxon>Hexapoda</taxon>
        <taxon>Insecta</taxon>
        <taxon>Pterygota</taxon>
        <taxon>Neoptera</taxon>
        <taxon>Endopterygota</taxon>
        <taxon>Coleoptera</taxon>
        <taxon>Polyphaga</taxon>
        <taxon>Elateriformia</taxon>
        <taxon>Elateroidea</taxon>
        <taxon>Lampyridae</taxon>
        <taxon>Lampyrinae</taxon>
        <taxon>Pyrocoelia</taxon>
    </lineage>
</organism>
<dbReference type="EMBL" id="JAVRBK010000004">
    <property type="protein sequence ID" value="KAK5644367.1"/>
    <property type="molecule type" value="Genomic_DNA"/>
</dbReference>
<keyword evidence="3" id="KW-1185">Reference proteome</keyword>
<feature type="compositionally biased region" description="Polar residues" evidence="1">
    <location>
        <begin position="485"/>
        <end position="496"/>
    </location>
</feature>
<feature type="compositionally biased region" description="Polar residues" evidence="1">
    <location>
        <begin position="368"/>
        <end position="384"/>
    </location>
</feature>
<reference evidence="2 3" key="1">
    <citation type="journal article" date="2024" name="Insects">
        <title>An Improved Chromosome-Level Genome Assembly of the Firefly Pyrocoelia pectoralis.</title>
        <authorList>
            <person name="Fu X."/>
            <person name="Meyer-Rochow V.B."/>
            <person name="Ballantyne L."/>
            <person name="Zhu X."/>
        </authorList>
    </citation>
    <scope>NUCLEOTIDE SEQUENCE [LARGE SCALE GENOMIC DNA]</scope>
    <source>
        <strain evidence="2">XCY_ONT2</strain>
    </source>
</reference>
<accession>A0AAN7VB39</accession>
<protein>
    <submittedName>
        <fullName evidence="2">Uncharacterized protein</fullName>
    </submittedName>
</protein>
<dbReference type="AlphaFoldDB" id="A0AAN7VB39"/>
<feature type="region of interest" description="Disordered" evidence="1">
    <location>
        <begin position="1"/>
        <end position="259"/>
    </location>
</feature>
<feature type="compositionally biased region" description="Basic and acidic residues" evidence="1">
    <location>
        <begin position="201"/>
        <end position="259"/>
    </location>
</feature>
<comment type="caution">
    <text evidence="2">The sequence shown here is derived from an EMBL/GenBank/DDBJ whole genome shotgun (WGS) entry which is preliminary data.</text>
</comment>
<proteinExistence type="predicted"/>
<feature type="compositionally biased region" description="Basic and acidic residues" evidence="1">
    <location>
        <begin position="136"/>
        <end position="156"/>
    </location>
</feature>
<feature type="compositionally biased region" description="Pro residues" evidence="1">
    <location>
        <begin position="287"/>
        <end position="299"/>
    </location>
</feature>
<dbReference type="Proteomes" id="UP001329430">
    <property type="component" value="Chromosome 4"/>
</dbReference>
<feature type="region of interest" description="Disordered" evidence="1">
    <location>
        <begin position="401"/>
        <end position="521"/>
    </location>
</feature>
<feature type="compositionally biased region" description="Basic and acidic residues" evidence="1">
    <location>
        <begin position="276"/>
        <end position="286"/>
    </location>
</feature>
<name>A0AAN7VB39_9COLE</name>
<evidence type="ECO:0000313" key="3">
    <source>
        <dbReference type="Proteomes" id="UP001329430"/>
    </source>
</evidence>
<feature type="compositionally biased region" description="Basic and acidic residues" evidence="1">
    <location>
        <begin position="98"/>
        <end position="118"/>
    </location>
</feature>